<dbReference type="PROSITE" id="PS50089">
    <property type="entry name" value="ZF_RING_2"/>
    <property type="match status" value="1"/>
</dbReference>
<evidence type="ECO:0000256" key="4">
    <source>
        <dbReference type="PROSITE-ProRule" id="PRU00175"/>
    </source>
</evidence>
<feature type="region of interest" description="Disordered" evidence="5">
    <location>
        <begin position="394"/>
        <end position="440"/>
    </location>
</feature>
<feature type="domain" description="RING-type" evidence="6">
    <location>
        <begin position="173"/>
        <end position="232"/>
    </location>
</feature>
<keyword evidence="1" id="KW-0479">Metal-binding</keyword>
<keyword evidence="8" id="KW-1185">Reference proteome</keyword>
<evidence type="ECO:0000259" key="6">
    <source>
        <dbReference type="PROSITE" id="PS50089"/>
    </source>
</evidence>
<dbReference type="Gene3D" id="3.30.40.10">
    <property type="entry name" value="Zinc/RING finger domain, C3HC4 (zinc finger)"/>
    <property type="match status" value="1"/>
</dbReference>
<organism evidence="7 8">
    <name type="scientific">Cercophora scortea</name>
    <dbReference type="NCBI Taxonomy" id="314031"/>
    <lineage>
        <taxon>Eukaryota</taxon>
        <taxon>Fungi</taxon>
        <taxon>Dikarya</taxon>
        <taxon>Ascomycota</taxon>
        <taxon>Pezizomycotina</taxon>
        <taxon>Sordariomycetes</taxon>
        <taxon>Sordariomycetidae</taxon>
        <taxon>Sordariales</taxon>
        <taxon>Lasiosphaeriaceae</taxon>
        <taxon>Cercophora</taxon>
    </lineage>
</organism>
<feature type="region of interest" description="Disordered" evidence="5">
    <location>
        <begin position="1"/>
        <end position="26"/>
    </location>
</feature>
<keyword evidence="2 4" id="KW-0863">Zinc-finger</keyword>
<gene>
    <name evidence="7" type="ORF">B0T19DRAFT_401608</name>
</gene>
<evidence type="ECO:0000313" key="7">
    <source>
        <dbReference type="EMBL" id="KAK3323272.1"/>
    </source>
</evidence>
<feature type="compositionally biased region" description="Acidic residues" evidence="5">
    <location>
        <begin position="58"/>
        <end position="106"/>
    </location>
</feature>
<dbReference type="GO" id="GO:0008270">
    <property type="term" value="F:zinc ion binding"/>
    <property type="evidence" value="ECO:0007669"/>
    <property type="project" value="UniProtKB-KW"/>
</dbReference>
<dbReference type="InterPro" id="IPR013083">
    <property type="entry name" value="Znf_RING/FYVE/PHD"/>
</dbReference>
<reference evidence="7" key="1">
    <citation type="journal article" date="2023" name="Mol. Phylogenet. Evol.">
        <title>Genome-scale phylogeny and comparative genomics of the fungal order Sordariales.</title>
        <authorList>
            <person name="Hensen N."/>
            <person name="Bonometti L."/>
            <person name="Westerberg I."/>
            <person name="Brannstrom I.O."/>
            <person name="Guillou S."/>
            <person name="Cros-Aarteil S."/>
            <person name="Calhoun S."/>
            <person name="Haridas S."/>
            <person name="Kuo A."/>
            <person name="Mondo S."/>
            <person name="Pangilinan J."/>
            <person name="Riley R."/>
            <person name="LaButti K."/>
            <person name="Andreopoulos B."/>
            <person name="Lipzen A."/>
            <person name="Chen C."/>
            <person name="Yan M."/>
            <person name="Daum C."/>
            <person name="Ng V."/>
            <person name="Clum A."/>
            <person name="Steindorff A."/>
            <person name="Ohm R.A."/>
            <person name="Martin F."/>
            <person name="Silar P."/>
            <person name="Natvig D.O."/>
            <person name="Lalanne C."/>
            <person name="Gautier V."/>
            <person name="Ament-Velasquez S.L."/>
            <person name="Kruys A."/>
            <person name="Hutchinson M.I."/>
            <person name="Powell A.J."/>
            <person name="Barry K."/>
            <person name="Miller A.N."/>
            <person name="Grigoriev I.V."/>
            <person name="Debuchy R."/>
            <person name="Gladieux P."/>
            <person name="Hiltunen Thoren M."/>
            <person name="Johannesson H."/>
        </authorList>
    </citation>
    <scope>NUCLEOTIDE SEQUENCE</scope>
    <source>
        <strain evidence="7">SMH4131-1</strain>
    </source>
</reference>
<feature type="compositionally biased region" description="Acidic residues" evidence="5">
    <location>
        <begin position="398"/>
        <end position="440"/>
    </location>
</feature>
<evidence type="ECO:0000256" key="3">
    <source>
        <dbReference type="ARBA" id="ARBA00022833"/>
    </source>
</evidence>
<dbReference type="EMBL" id="JAUEPO010000004">
    <property type="protein sequence ID" value="KAK3323272.1"/>
    <property type="molecule type" value="Genomic_DNA"/>
</dbReference>
<dbReference type="InterPro" id="IPR001841">
    <property type="entry name" value="Znf_RING"/>
</dbReference>
<dbReference type="AlphaFoldDB" id="A0AAE0IDZ4"/>
<dbReference type="SUPFAM" id="SSF57850">
    <property type="entry name" value="RING/U-box"/>
    <property type="match status" value="1"/>
</dbReference>
<reference evidence="7" key="2">
    <citation type="submission" date="2023-06" db="EMBL/GenBank/DDBJ databases">
        <authorList>
            <consortium name="Lawrence Berkeley National Laboratory"/>
            <person name="Haridas S."/>
            <person name="Hensen N."/>
            <person name="Bonometti L."/>
            <person name="Westerberg I."/>
            <person name="Brannstrom I.O."/>
            <person name="Guillou S."/>
            <person name="Cros-Aarteil S."/>
            <person name="Calhoun S."/>
            <person name="Kuo A."/>
            <person name="Mondo S."/>
            <person name="Pangilinan J."/>
            <person name="Riley R."/>
            <person name="Labutti K."/>
            <person name="Andreopoulos B."/>
            <person name="Lipzen A."/>
            <person name="Chen C."/>
            <person name="Yanf M."/>
            <person name="Daum C."/>
            <person name="Ng V."/>
            <person name="Clum A."/>
            <person name="Steindorff A."/>
            <person name="Ohm R."/>
            <person name="Martin F."/>
            <person name="Silar P."/>
            <person name="Natvig D."/>
            <person name="Lalanne C."/>
            <person name="Gautier V."/>
            <person name="Ament-Velasquez S.L."/>
            <person name="Kruys A."/>
            <person name="Hutchinson M.I."/>
            <person name="Powell A.J."/>
            <person name="Barry K."/>
            <person name="Miller A.N."/>
            <person name="Grigoriev I.V."/>
            <person name="Debuchy R."/>
            <person name="Gladieux P."/>
            <person name="Thoren M.H."/>
            <person name="Johannesson H."/>
        </authorList>
    </citation>
    <scope>NUCLEOTIDE SEQUENCE</scope>
    <source>
        <strain evidence="7">SMH4131-1</strain>
    </source>
</reference>
<evidence type="ECO:0000256" key="5">
    <source>
        <dbReference type="SAM" id="MobiDB-lite"/>
    </source>
</evidence>
<dbReference type="PROSITE" id="PS00518">
    <property type="entry name" value="ZF_RING_1"/>
    <property type="match status" value="1"/>
</dbReference>
<name>A0AAE0IDZ4_9PEZI</name>
<dbReference type="Proteomes" id="UP001286456">
    <property type="component" value="Unassembled WGS sequence"/>
</dbReference>
<protein>
    <recommendedName>
        <fullName evidence="6">RING-type domain-containing protein</fullName>
    </recommendedName>
</protein>
<feature type="region of interest" description="Disordered" evidence="5">
    <location>
        <begin position="39"/>
        <end position="116"/>
    </location>
</feature>
<evidence type="ECO:0000313" key="8">
    <source>
        <dbReference type="Proteomes" id="UP001286456"/>
    </source>
</evidence>
<sequence>MSAQDESNSSPASEPPQSPPITFDDRDRAVLFNVLNGILAERARDDSQVVEAQGDDTAAADDDDMEAGSDNGGGEDEDMADADDTDNNDDDDDDDDTTDDTDDDAMDISSDSGVAVDTDVVMETTTDVWIPSSPPSFKERLSHLPRHEEVMWHRIRAYFTAYSTASSVPYALCYVCQDAELKIGWLPPADALNYTSMPLKPAVYFACGHMVCRECAAGLYSTQEFLRCPACRHALHHSLCGHNAQGQDMSAPEGSILSHTAWFQKTLDFRTKTIPEGGSIPDLCVPCRLRAARVGSKRRAVVMLRALPELMGDAQTEEDKRERKKALIDMLVKYSTHRLRYQVAEELPVWGTDWHRGLGEFDEEAPFPWDAWTSASAERKVRIIRRFWATLNAGPAEEAAEAEEEDEEDEGQMDEQMDEGMDGEMDVEVDVEIESDQGSS</sequence>
<dbReference type="InterPro" id="IPR017907">
    <property type="entry name" value="Znf_RING_CS"/>
</dbReference>
<evidence type="ECO:0000256" key="2">
    <source>
        <dbReference type="ARBA" id="ARBA00022771"/>
    </source>
</evidence>
<keyword evidence="3" id="KW-0862">Zinc</keyword>
<evidence type="ECO:0000256" key="1">
    <source>
        <dbReference type="ARBA" id="ARBA00022723"/>
    </source>
</evidence>
<accession>A0AAE0IDZ4</accession>
<proteinExistence type="predicted"/>
<comment type="caution">
    <text evidence="7">The sequence shown here is derived from an EMBL/GenBank/DDBJ whole genome shotgun (WGS) entry which is preliminary data.</text>
</comment>